<organism evidence="3 4">
    <name type="scientific">Penicillium rubens (strain ATCC 28089 / DSM 1075 / NRRL 1951 / Wisconsin 54-1255)</name>
    <name type="common">Penicillium chrysogenum</name>
    <dbReference type="NCBI Taxonomy" id="500485"/>
    <lineage>
        <taxon>Eukaryota</taxon>
        <taxon>Fungi</taxon>
        <taxon>Dikarya</taxon>
        <taxon>Ascomycota</taxon>
        <taxon>Pezizomycotina</taxon>
        <taxon>Eurotiomycetes</taxon>
        <taxon>Eurotiomycetidae</taxon>
        <taxon>Eurotiales</taxon>
        <taxon>Aspergillaceae</taxon>
        <taxon>Penicillium</taxon>
        <taxon>Penicillium chrysogenum species complex</taxon>
    </lineage>
</organism>
<evidence type="ECO:0000256" key="1">
    <source>
        <dbReference type="ARBA" id="ARBA00010928"/>
    </source>
</evidence>
<dbReference type="InterPro" id="IPR015422">
    <property type="entry name" value="PyrdxlP-dep_Trfase_small"/>
</dbReference>
<dbReference type="OrthoDB" id="416253at2759"/>
<dbReference type="Pfam" id="PF01041">
    <property type="entry name" value="DegT_DnrJ_EryC1"/>
    <property type="match status" value="1"/>
</dbReference>
<dbReference type="SUPFAM" id="SSF55347">
    <property type="entry name" value="Glyceraldehyde-3-phosphate dehydrogenase-like, C-terminal domain"/>
    <property type="match status" value="1"/>
</dbReference>
<dbReference type="PANTHER" id="PTHR30244">
    <property type="entry name" value="TRANSAMINASE"/>
    <property type="match status" value="1"/>
</dbReference>
<keyword evidence="4" id="KW-1185">Reference proteome</keyword>
<dbReference type="Gene3D" id="3.90.1150.10">
    <property type="entry name" value="Aspartate Aminotransferase, domain 1"/>
    <property type="match status" value="1"/>
</dbReference>
<gene>
    <name evidence="3" type="ORF">Pc13g11610</name>
    <name evidence="3" type="ORF">PCH_Pc13g11610</name>
</gene>
<dbReference type="Pfam" id="PF22725">
    <property type="entry name" value="GFO_IDH_MocA_C3"/>
    <property type="match status" value="1"/>
</dbReference>
<feature type="domain" description="GFO/IDH/MocA-like oxidoreductase" evidence="2">
    <location>
        <begin position="2"/>
        <end position="111"/>
    </location>
</feature>
<dbReference type="GO" id="GO:0000271">
    <property type="term" value="P:polysaccharide biosynthetic process"/>
    <property type="evidence" value="ECO:0007669"/>
    <property type="project" value="TreeGrafter"/>
</dbReference>
<dbReference type="InterPro" id="IPR055170">
    <property type="entry name" value="GFO_IDH_MocA-like_dom"/>
</dbReference>
<dbReference type="VEuPathDB" id="FungiDB:PCH_Pc13g11610"/>
<evidence type="ECO:0000313" key="4">
    <source>
        <dbReference type="Proteomes" id="UP000000724"/>
    </source>
</evidence>
<protein>
    <submittedName>
        <fullName evidence="3">Pc13g11610 protein</fullName>
    </submittedName>
</protein>
<dbReference type="Proteomes" id="UP000000724">
    <property type="component" value="Contig Pc00c13"/>
</dbReference>
<dbReference type="Gene3D" id="3.40.640.10">
    <property type="entry name" value="Type I PLP-dependent aspartate aminotransferase-like (Major domain)"/>
    <property type="match status" value="1"/>
</dbReference>
<dbReference type="Gene3D" id="3.30.360.10">
    <property type="entry name" value="Dihydrodipicolinate Reductase, domain 2"/>
    <property type="match status" value="1"/>
</dbReference>
<dbReference type="eggNOG" id="ENOG502QQV8">
    <property type="taxonomic scope" value="Eukaryota"/>
</dbReference>
<accession>B6H4Z7</accession>
<dbReference type="InterPro" id="IPR015421">
    <property type="entry name" value="PyrdxlP-dep_Trfase_major"/>
</dbReference>
<dbReference type="EMBL" id="AM920428">
    <property type="protein sequence ID" value="CAP92230.1"/>
    <property type="molecule type" value="Genomic_DNA"/>
</dbReference>
<evidence type="ECO:0000259" key="2">
    <source>
        <dbReference type="Pfam" id="PF22725"/>
    </source>
</evidence>
<dbReference type="OMA" id="QYHLECC"/>
<dbReference type="GO" id="GO:0030170">
    <property type="term" value="F:pyridoxal phosphate binding"/>
    <property type="evidence" value="ECO:0007669"/>
    <property type="project" value="TreeGrafter"/>
</dbReference>
<name>B6H4Z7_PENRW</name>
<evidence type="ECO:0000313" key="3">
    <source>
        <dbReference type="EMBL" id="CAP92230.1"/>
    </source>
</evidence>
<dbReference type="InterPro" id="IPR000653">
    <property type="entry name" value="DegT/StrS_aminotransferase"/>
</dbReference>
<reference evidence="3 4" key="1">
    <citation type="journal article" date="2008" name="Nat. Biotechnol.">
        <title>Genome sequencing and analysis of the filamentous fungus Penicillium chrysogenum.</title>
        <authorList>
            <person name="van den Berg M.A."/>
            <person name="Albang R."/>
            <person name="Albermann K."/>
            <person name="Badger J.H."/>
            <person name="Daran J.-M."/>
            <person name="Driessen A.J.M."/>
            <person name="Garcia-Estrada C."/>
            <person name="Fedorova N.D."/>
            <person name="Harris D.M."/>
            <person name="Heijne W.H.M."/>
            <person name="Joardar V.S."/>
            <person name="Kiel J.A.K.W."/>
            <person name="Kovalchuk A."/>
            <person name="Martin J.F."/>
            <person name="Nierman W.C."/>
            <person name="Nijland J.G."/>
            <person name="Pronk J.T."/>
            <person name="Roubos J.A."/>
            <person name="van der Klei I.J."/>
            <person name="van Peij N.N.M.E."/>
            <person name="Veenhuis M."/>
            <person name="von Doehren H."/>
            <person name="Wagner C."/>
            <person name="Wortman J.R."/>
            <person name="Bovenberg R.A.L."/>
        </authorList>
    </citation>
    <scope>NUCLEOTIDE SEQUENCE [LARGE SCALE GENOMIC DNA]</scope>
    <source>
        <strain evidence="4">ATCC 28089 / DSM 1075 / NRRL 1951 / Wisconsin 54-1255</strain>
    </source>
</reference>
<comment type="similarity">
    <text evidence="1">Belongs to the Gfo/Idh/MocA family.</text>
</comment>
<dbReference type="PANTHER" id="PTHR30244:SF34">
    <property type="entry name" value="DTDP-4-AMINO-4,6-DIDEOXYGALACTOSE TRANSAMINASE"/>
    <property type="match status" value="1"/>
</dbReference>
<sequence>MLGNISSVQVVEAIDVVELAEGWRAQKGLAGGGVVIDMGYDMLDQLVGLFGRRFEVQHAAVMKTRLGSYDVEDTAHISVTFGDSVNATIFLSHSGIRSEEKISIIGEKGILTLGGELVRLSLCDKGGKLTPHEQYTVHEPSALLLERGLASFIGSPNDWDLDKDVAVMQLVDEIYRVGSSQVESQTALNPLEKTWSWPKVTPDVERAISEQLHNTLSIYNNDGIFGKFEETFRTFSDTPSYHALLHNSGTNALHVLYYASGLTAGDEVIVPVYTFHATVSPLMHLGVKPVFIDAHPETGNMDPSKIASAITYKTKAVIATHMWGVPWAMKEIGDICRNNGILLLEDCSHAHGASINGKKVGTFGDGAAWSIQGDKVLLHGHYNKRCKSEIPKDHPLQDFAVTGAGLKNRAHPLAIAVAHNQLKILPKILDRKSQCAAHFIETLASIPFLKAPVLESGSDGVDSRALCAKIHCAWNEAHIYPEFNQASLRRGPLQTSVRDLGHVYAPDMYAGEWKAADFPGAVTFHSQVIKLPVWAYEEDWATVKACARAMLDVARECIKTPLN</sequence>
<dbReference type="AlphaFoldDB" id="B6H4Z7"/>
<proteinExistence type="inferred from homology"/>
<dbReference type="HOGENOM" id="CLU_021118_0_0_1"/>
<dbReference type="SUPFAM" id="SSF53383">
    <property type="entry name" value="PLP-dependent transferases"/>
    <property type="match status" value="1"/>
</dbReference>
<dbReference type="BioCyc" id="PCHR:PC13G11610-MONOMER"/>
<dbReference type="InterPro" id="IPR015424">
    <property type="entry name" value="PyrdxlP-dep_Trfase"/>
</dbReference>
<dbReference type="GO" id="GO:0008483">
    <property type="term" value="F:transaminase activity"/>
    <property type="evidence" value="ECO:0007669"/>
    <property type="project" value="TreeGrafter"/>
</dbReference>